<keyword evidence="3" id="KW-0808">Transferase</keyword>
<dbReference type="AlphaFoldDB" id="A0A2S8SR82"/>
<accession>A0A2S8SR82</accession>
<sequence length="277" mass="30957">MRNENSNYQPSDAHKYSHRDAHKDATRASRAQFDAHAEKYAASVVHKSGASLAVLQFLAAPVAEDEVLDVATGTGNTAFAVSPHVAHVIGLDVSPKMLDQARKSAERDGFTNVSFLEGAAEHLPFEAARFSLVISRHAPHHFHDVPAFLREVHRVLKPGGRFVLADQITPRADMLEWVDFWQRTRDTSHFSQPTVAQWQAMAQNAGFRCGQERIVPYRLDFLWWTQQSGCDAGAVEALRHHAMSANLAVREAMGLEFDTAGQVQSHQEPIWVARFER</sequence>
<dbReference type="InterPro" id="IPR013216">
    <property type="entry name" value="Methyltransf_11"/>
</dbReference>
<dbReference type="InParanoid" id="A0A2S8SR82"/>
<protein>
    <submittedName>
        <fullName evidence="3">Methyltransferase domain-containing protein</fullName>
    </submittedName>
</protein>
<dbReference type="Proteomes" id="UP000237684">
    <property type="component" value="Unassembled WGS sequence"/>
</dbReference>
<feature type="region of interest" description="Disordered" evidence="1">
    <location>
        <begin position="1"/>
        <end position="28"/>
    </location>
</feature>
<dbReference type="GO" id="GO:0008757">
    <property type="term" value="F:S-adenosylmethionine-dependent methyltransferase activity"/>
    <property type="evidence" value="ECO:0007669"/>
    <property type="project" value="InterPro"/>
</dbReference>
<keyword evidence="3" id="KW-0489">Methyltransferase</keyword>
<organism evidence="3 4">
    <name type="scientific">Abditibacterium utsteinense</name>
    <dbReference type="NCBI Taxonomy" id="1960156"/>
    <lineage>
        <taxon>Bacteria</taxon>
        <taxon>Pseudomonadati</taxon>
        <taxon>Abditibacteriota</taxon>
        <taxon>Abditibacteriia</taxon>
        <taxon>Abditibacteriales</taxon>
        <taxon>Abditibacteriaceae</taxon>
        <taxon>Abditibacterium</taxon>
    </lineage>
</organism>
<dbReference type="PANTHER" id="PTHR43591">
    <property type="entry name" value="METHYLTRANSFERASE"/>
    <property type="match status" value="1"/>
</dbReference>
<dbReference type="FunCoup" id="A0A2S8SR82">
    <property type="interactions" value="39"/>
</dbReference>
<dbReference type="OrthoDB" id="9772751at2"/>
<gene>
    <name evidence="3" type="ORF">B1R32_11322</name>
</gene>
<dbReference type="Gene3D" id="3.40.50.150">
    <property type="entry name" value="Vaccinia Virus protein VP39"/>
    <property type="match status" value="1"/>
</dbReference>
<feature type="compositionally biased region" description="Polar residues" evidence="1">
    <location>
        <begin position="1"/>
        <end position="10"/>
    </location>
</feature>
<feature type="compositionally biased region" description="Basic and acidic residues" evidence="1">
    <location>
        <begin position="12"/>
        <end position="28"/>
    </location>
</feature>
<dbReference type="SUPFAM" id="SSF53335">
    <property type="entry name" value="S-adenosyl-L-methionine-dependent methyltransferases"/>
    <property type="match status" value="1"/>
</dbReference>
<dbReference type="PANTHER" id="PTHR43591:SF24">
    <property type="entry name" value="2-METHOXY-6-POLYPRENYL-1,4-BENZOQUINOL METHYLASE, MITOCHONDRIAL"/>
    <property type="match status" value="1"/>
</dbReference>
<dbReference type="CDD" id="cd02440">
    <property type="entry name" value="AdoMet_MTases"/>
    <property type="match status" value="1"/>
</dbReference>
<dbReference type="Pfam" id="PF08241">
    <property type="entry name" value="Methyltransf_11"/>
    <property type="match status" value="1"/>
</dbReference>
<dbReference type="EMBL" id="NIGF01000013">
    <property type="protein sequence ID" value="PQV63295.1"/>
    <property type="molecule type" value="Genomic_DNA"/>
</dbReference>
<dbReference type="GO" id="GO:0032259">
    <property type="term" value="P:methylation"/>
    <property type="evidence" value="ECO:0007669"/>
    <property type="project" value="UniProtKB-KW"/>
</dbReference>
<evidence type="ECO:0000256" key="1">
    <source>
        <dbReference type="SAM" id="MobiDB-lite"/>
    </source>
</evidence>
<feature type="domain" description="Methyltransferase type 11" evidence="2">
    <location>
        <begin position="68"/>
        <end position="164"/>
    </location>
</feature>
<comment type="caution">
    <text evidence="3">The sequence shown here is derived from an EMBL/GenBank/DDBJ whole genome shotgun (WGS) entry which is preliminary data.</text>
</comment>
<keyword evidence="4" id="KW-1185">Reference proteome</keyword>
<dbReference type="InterPro" id="IPR029063">
    <property type="entry name" value="SAM-dependent_MTases_sf"/>
</dbReference>
<proteinExistence type="predicted"/>
<reference evidence="3 4" key="1">
    <citation type="journal article" date="2018" name="Syst. Appl. Microbiol.">
        <title>Abditibacterium utsteinense sp. nov., the first cultivated member of candidate phylum FBP, isolated from ice-free Antarctic soil samples.</title>
        <authorList>
            <person name="Tahon G."/>
            <person name="Tytgat B."/>
            <person name="Lebbe L."/>
            <person name="Carlier A."/>
            <person name="Willems A."/>
        </authorList>
    </citation>
    <scope>NUCLEOTIDE SEQUENCE [LARGE SCALE GENOMIC DNA]</scope>
    <source>
        <strain evidence="3 4">LMG 29911</strain>
    </source>
</reference>
<evidence type="ECO:0000313" key="4">
    <source>
        <dbReference type="Proteomes" id="UP000237684"/>
    </source>
</evidence>
<evidence type="ECO:0000313" key="3">
    <source>
        <dbReference type="EMBL" id="PQV63295.1"/>
    </source>
</evidence>
<name>A0A2S8SR82_9BACT</name>
<evidence type="ECO:0000259" key="2">
    <source>
        <dbReference type="Pfam" id="PF08241"/>
    </source>
</evidence>
<dbReference type="RefSeq" id="WP_106380539.1">
    <property type="nucleotide sequence ID" value="NZ_NIGF01000013.1"/>
</dbReference>